<evidence type="ECO:0000313" key="1">
    <source>
        <dbReference type="EMBL" id="JAE06929.1"/>
    </source>
</evidence>
<dbReference type="AlphaFoldDB" id="A0A0A9F6U4"/>
<sequence length="71" mass="8483">MWIKMATCIWKVASEEFGVTRGSINETKDTWWWNEDVQKAIKEKKECFKRLQLDRSVDNVEKYKVAKKTAK</sequence>
<proteinExistence type="predicted"/>
<name>A0A0A9F6U4_ARUDO</name>
<protein>
    <submittedName>
        <fullName evidence="1">Uncharacterized protein</fullName>
    </submittedName>
</protein>
<organism evidence="1">
    <name type="scientific">Arundo donax</name>
    <name type="common">Giant reed</name>
    <name type="synonym">Donax arundinaceus</name>
    <dbReference type="NCBI Taxonomy" id="35708"/>
    <lineage>
        <taxon>Eukaryota</taxon>
        <taxon>Viridiplantae</taxon>
        <taxon>Streptophyta</taxon>
        <taxon>Embryophyta</taxon>
        <taxon>Tracheophyta</taxon>
        <taxon>Spermatophyta</taxon>
        <taxon>Magnoliopsida</taxon>
        <taxon>Liliopsida</taxon>
        <taxon>Poales</taxon>
        <taxon>Poaceae</taxon>
        <taxon>PACMAD clade</taxon>
        <taxon>Arundinoideae</taxon>
        <taxon>Arundineae</taxon>
        <taxon>Arundo</taxon>
    </lineage>
</organism>
<reference evidence="1" key="1">
    <citation type="submission" date="2014-09" db="EMBL/GenBank/DDBJ databases">
        <authorList>
            <person name="Magalhaes I.L.F."/>
            <person name="Oliveira U."/>
            <person name="Santos F.R."/>
            <person name="Vidigal T.H.D.A."/>
            <person name="Brescovit A.D."/>
            <person name="Santos A.J."/>
        </authorList>
    </citation>
    <scope>NUCLEOTIDE SEQUENCE</scope>
    <source>
        <tissue evidence="1">Shoot tissue taken approximately 20 cm above the soil surface</tissue>
    </source>
</reference>
<reference evidence="1" key="2">
    <citation type="journal article" date="2015" name="Data Brief">
        <title>Shoot transcriptome of the giant reed, Arundo donax.</title>
        <authorList>
            <person name="Barrero R.A."/>
            <person name="Guerrero F.D."/>
            <person name="Moolhuijzen P."/>
            <person name="Goolsby J.A."/>
            <person name="Tidwell J."/>
            <person name="Bellgard S.E."/>
            <person name="Bellgard M.I."/>
        </authorList>
    </citation>
    <scope>NUCLEOTIDE SEQUENCE</scope>
    <source>
        <tissue evidence="1">Shoot tissue taken approximately 20 cm above the soil surface</tissue>
    </source>
</reference>
<accession>A0A0A9F6U4</accession>
<dbReference type="EMBL" id="GBRH01190967">
    <property type="protein sequence ID" value="JAE06929.1"/>
    <property type="molecule type" value="Transcribed_RNA"/>
</dbReference>